<evidence type="ECO:0000256" key="1">
    <source>
        <dbReference type="ARBA" id="ARBA00008814"/>
    </source>
</evidence>
<dbReference type="Gene3D" id="3.40.50.1980">
    <property type="entry name" value="Nitrogenase molybdenum iron protein domain"/>
    <property type="match status" value="2"/>
</dbReference>
<protein>
    <submittedName>
        <fullName evidence="4">Oligopeptide ABC transporter, oligopeptide-binding protein</fullName>
    </submittedName>
</protein>
<keyword evidence="5" id="KW-1185">Reference proteome</keyword>
<dbReference type="PROSITE" id="PS51257">
    <property type="entry name" value="PROKAR_LIPOPROTEIN"/>
    <property type="match status" value="1"/>
</dbReference>
<dbReference type="SUPFAM" id="SSF53807">
    <property type="entry name" value="Helical backbone' metal receptor"/>
    <property type="match status" value="1"/>
</dbReference>
<proteinExistence type="inferred from homology"/>
<dbReference type="AlphaFoldDB" id="U2QYS6"/>
<evidence type="ECO:0000259" key="3">
    <source>
        <dbReference type="PROSITE" id="PS50983"/>
    </source>
</evidence>
<dbReference type="PROSITE" id="PS50983">
    <property type="entry name" value="FE_B12_PBP"/>
    <property type="match status" value="1"/>
</dbReference>
<comment type="similarity">
    <text evidence="1">Belongs to the bacterial solute-binding protein 8 family.</text>
</comment>
<dbReference type="GeneID" id="95360071"/>
<dbReference type="OrthoDB" id="9797850at2"/>
<dbReference type="InterPro" id="IPR002491">
    <property type="entry name" value="ABC_transptr_periplasmic_BD"/>
</dbReference>
<gene>
    <name evidence="4" type="ORF">HMPREF0682_1898</name>
</gene>
<dbReference type="PANTHER" id="PTHR30535:SF7">
    <property type="entry name" value="IRON(III) DICITRATE-BINDING PROTEIN"/>
    <property type="match status" value="1"/>
</dbReference>
<evidence type="ECO:0000256" key="2">
    <source>
        <dbReference type="SAM" id="SignalP"/>
    </source>
</evidence>
<name>U2QYS6_9ACTN</name>
<dbReference type="PANTHER" id="PTHR30535">
    <property type="entry name" value="VITAMIN B12-BINDING PROTEIN"/>
    <property type="match status" value="1"/>
</dbReference>
<dbReference type="Proteomes" id="UP000017052">
    <property type="component" value="Unassembled WGS sequence"/>
</dbReference>
<feature type="signal peptide" evidence="2">
    <location>
        <begin position="1"/>
        <end position="32"/>
    </location>
</feature>
<dbReference type="InterPro" id="IPR050902">
    <property type="entry name" value="ABC_Transporter_SBP"/>
</dbReference>
<keyword evidence="2" id="KW-0732">Signal</keyword>
<accession>U2QYS6</accession>
<evidence type="ECO:0000313" key="5">
    <source>
        <dbReference type="Proteomes" id="UP000017052"/>
    </source>
</evidence>
<sequence length="345" mass="36531">MGRTIPPAIRIGTVICCCALIAAGCSSGSAGAGSSSAPASVQAGFPLTMTRCGQELHFDAPPQRAVTINQASTEIQLALGAGPQMVGTAAWSDQVLDEYADENSSIEQLAMNYPSLETVLDKNPDLVTAAFEYTFTDEGVAPQSKFAELGIPAYLPEYECTIVNNNTTGRRLTMDDIHQEIRDLAAIHGVPERGDELVGELRARMDAAARTASDAGSRGRTVFYWYSSDEVPYSAGGIGAPQIAADTVGATNIYADSDEEWPQVNWEDVAAKNPDVLVLGDLKRAMQSGDTADDKIAHLESNPVTAQMDAVRNRRYVIVPGSSLDPSMRTVDLAEALAGALAESG</sequence>
<dbReference type="EMBL" id="ACVN02000055">
    <property type="protein sequence ID" value="ERK61349.1"/>
    <property type="molecule type" value="Genomic_DNA"/>
</dbReference>
<feature type="chain" id="PRO_5038703899" evidence="2">
    <location>
        <begin position="33"/>
        <end position="345"/>
    </location>
</feature>
<dbReference type="RefSeq" id="WP_021796603.1">
    <property type="nucleotide sequence ID" value="NZ_ACVN02000055.1"/>
</dbReference>
<feature type="domain" description="Fe/B12 periplasmic-binding" evidence="3">
    <location>
        <begin position="64"/>
        <end position="345"/>
    </location>
</feature>
<organism evidence="4 5">
    <name type="scientific">Propionibacterium acidifaciens F0233</name>
    <dbReference type="NCBI Taxonomy" id="553198"/>
    <lineage>
        <taxon>Bacteria</taxon>
        <taxon>Bacillati</taxon>
        <taxon>Actinomycetota</taxon>
        <taxon>Actinomycetes</taxon>
        <taxon>Propionibacteriales</taxon>
        <taxon>Propionibacteriaceae</taxon>
        <taxon>Propionibacterium</taxon>
    </lineage>
</organism>
<dbReference type="Pfam" id="PF01497">
    <property type="entry name" value="Peripla_BP_2"/>
    <property type="match status" value="1"/>
</dbReference>
<evidence type="ECO:0000313" key="4">
    <source>
        <dbReference type="EMBL" id="ERK61349.1"/>
    </source>
</evidence>
<comment type="caution">
    <text evidence="4">The sequence shown here is derived from an EMBL/GenBank/DDBJ whole genome shotgun (WGS) entry which is preliminary data.</text>
</comment>
<reference evidence="4" key="1">
    <citation type="submission" date="2013-08" db="EMBL/GenBank/DDBJ databases">
        <authorList>
            <person name="Durkin A.S."/>
            <person name="Haft D.R."/>
            <person name="McCorrison J."/>
            <person name="Torralba M."/>
            <person name="Gillis M."/>
            <person name="Haft D.H."/>
            <person name="Methe B."/>
            <person name="Sutton G."/>
            <person name="Nelson K.E."/>
        </authorList>
    </citation>
    <scope>NUCLEOTIDE SEQUENCE [LARGE SCALE GENOMIC DNA]</scope>
    <source>
        <strain evidence="4">F0233</strain>
    </source>
</reference>